<dbReference type="WBParaSite" id="MBELARI_LOCUS4195">
    <property type="protein sequence ID" value="MBELARI_LOCUS4195"/>
    <property type="gene ID" value="MBELARI_LOCUS4195"/>
</dbReference>
<evidence type="ECO:0000313" key="1">
    <source>
        <dbReference type="Proteomes" id="UP000887575"/>
    </source>
</evidence>
<evidence type="ECO:0000313" key="2">
    <source>
        <dbReference type="WBParaSite" id="MBELARI_LOCUS4195"/>
    </source>
</evidence>
<sequence length="97" mass="10777">MKIQVKDYVFGLIPVTKELEVEKWTTIEEVKKKTSSSIVPDLSDLFNFGKSNELSGGGFFTGQPVMATFWGGNVYGDKRTLETCGICDGDLIDLTKY</sequence>
<name>A0AAF3FBA8_9BILA</name>
<keyword evidence="1" id="KW-1185">Reference proteome</keyword>
<proteinExistence type="predicted"/>
<reference evidence="2" key="1">
    <citation type="submission" date="2024-02" db="UniProtKB">
        <authorList>
            <consortium name="WormBaseParasite"/>
        </authorList>
    </citation>
    <scope>IDENTIFICATION</scope>
</reference>
<accession>A0AAF3FBA8</accession>
<protein>
    <submittedName>
        <fullName evidence="2">Ubiquitin-like domain-containing protein</fullName>
    </submittedName>
</protein>
<dbReference type="AlphaFoldDB" id="A0AAF3FBA8"/>
<organism evidence="1 2">
    <name type="scientific">Mesorhabditis belari</name>
    <dbReference type="NCBI Taxonomy" id="2138241"/>
    <lineage>
        <taxon>Eukaryota</taxon>
        <taxon>Metazoa</taxon>
        <taxon>Ecdysozoa</taxon>
        <taxon>Nematoda</taxon>
        <taxon>Chromadorea</taxon>
        <taxon>Rhabditida</taxon>
        <taxon>Rhabditina</taxon>
        <taxon>Rhabditomorpha</taxon>
        <taxon>Rhabditoidea</taxon>
        <taxon>Rhabditidae</taxon>
        <taxon>Mesorhabditinae</taxon>
        <taxon>Mesorhabditis</taxon>
    </lineage>
</organism>
<dbReference type="Proteomes" id="UP000887575">
    <property type="component" value="Unassembled WGS sequence"/>
</dbReference>